<evidence type="ECO:0000313" key="3">
    <source>
        <dbReference type="Proteomes" id="UP001519271"/>
    </source>
</evidence>
<comment type="caution">
    <text evidence="2">The sequence shown here is derived from an EMBL/GenBank/DDBJ whole genome shotgun (WGS) entry which is preliminary data.</text>
</comment>
<evidence type="ECO:0000256" key="1">
    <source>
        <dbReference type="SAM" id="Phobius"/>
    </source>
</evidence>
<keyword evidence="3" id="KW-1185">Reference proteome</keyword>
<reference evidence="2 3" key="1">
    <citation type="submission" date="2021-03" db="EMBL/GenBank/DDBJ databases">
        <title>Genomic Encyclopedia of Type Strains, Phase IV (KMG-IV): sequencing the most valuable type-strain genomes for metagenomic binning, comparative biology and taxonomic classification.</title>
        <authorList>
            <person name="Goeker M."/>
        </authorList>
    </citation>
    <scope>NUCLEOTIDE SEQUENCE [LARGE SCALE GENOMIC DNA]</scope>
    <source>
        <strain evidence="2 3">DSM 6139</strain>
    </source>
</reference>
<keyword evidence="1" id="KW-0472">Membrane</keyword>
<dbReference type="EMBL" id="JAGGKC010000047">
    <property type="protein sequence ID" value="MBP1920882.1"/>
    <property type="molecule type" value="Genomic_DNA"/>
</dbReference>
<accession>A0ABS4G900</accession>
<keyword evidence="1" id="KW-0812">Transmembrane</keyword>
<protein>
    <submittedName>
        <fullName evidence="2">Uncharacterized protein</fullName>
    </submittedName>
</protein>
<sequence length="83" mass="9895">MEFNMFNTVYDRIKPIIRVSIIVLFVWGLFTKSLFSLLLIMYTVAFQFLCFSIIEWQNSKKVLSLSYFTISMIIIVYYTSKIL</sequence>
<gene>
    <name evidence="2" type="ORF">J2Z34_003402</name>
</gene>
<feature type="transmembrane region" description="Helical" evidence="1">
    <location>
        <begin position="62"/>
        <end position="80"/>
    </location>
</feature>
<evidence type="ECO:0000313" key="2">
    <source>
        <dbReference type="EMBL" id="MBP1920882.1"/>
    </source>
</evidence>
<proteinExistence type="predicted"/>
<dbReference type="Proteomes" id="UP001519271">
    <property type="component" value="Unassembled WGS sequence"/>
</dbReference>
<keyword evidence="1" id="KW-1133">Transmembrane helix</keyword>
<name>A0ABS4G900_9CLOT</name>
<organism evidence="2 3">
    <name type="scientific">Youngiibacter multivorans</name>
    <dbReference type="NCBI Taxonomy" id="937251"/>
    <lineage>
        <taxon>Bacteria</taxon>
        <taxon>Bacillati</taxon>
        <taxon>Bacillota</taxon>
        <taxon>Clostridia</taxon>
        <taxon>Eubacteriales</taxon>
        <taxon>Clostridiaceae</taxon>
        <taxon>Youngiibacter</taxon>
    </lineage>
</organism>